<dbReference type="EMBL" id="DVLY01000056">
    <property type="protein sequence ID" value="HIT97670.1"/>
    <property type="molecule type" value="Genomic_DNA"/>
</dbReference>
<comment type="caution">
    <text evidence="2">The sequence shown here is derived from an EMBL/GenBank/DDBJ whole genome shotgun (WGS) entry which is preliminary data.</text>
</comment>
<proteinExistence type="predicted"/>
<evidence type="ECO:0000256" key="1">
    <source>
        <dbReference type="SAM" id="SignalP"/>
    </source>
</evidence>
<evidence type="ECO:0000313" key="2">
    <source>
        <dbReference type="EMBL" id="HIT97670.1"/>
    </source>
</evidence>
<evidence type="ECO:0000313" key="3">
    <source>
        <dbReference type="Proteomes" id="UP000824161"/>
    </source>
</evidence>
<dbReference type="Proteomes" id="UP000824161">
    <property type="component" value="Unassembled WGS sequence"/>
</dbReference>
<dbReference type="AlphaFoldDB" id="A0A9D1KU52"/>
<organism evidence="2 3">
    <name type="scientific">Candidatus Merdimorpha stercoravium</name>
    <dbReference type="NCBI Taxonomy" id="2840863"/>
    <lineage>
        <taxon>Bacteria</taxon>
        <taxon>Pseudomonadati</taxon>
        <taxon>Bacteroidota</taxon>
        <taxon>Flavobacteriia</taxon>
        <taxon>Flavobacteriales</taxon>
        <taxon>Candidatus Merdimorpha</taxon>
    </lineage>
</organism>
<protein>
    <recommendedName>
        <fullName evidence="4">Lipoprotein</fullName>
    </recommendedName>
</protein>
<feature type="signal peptide" evidence="1">
    <location>
        <begin position="1"/>
        <end position="20"/>
    </location>
</feature>
<sequence>MKLLLVLVSTLLLSSCASLFNPEDCRTDFRSPIPRTVLIDSTTIQVQPGKATPMAFVRGNQAKEAVLITDTRTDTIEVRPRWSEAYYFNFATCGIGFLFDGKTPKKWKYPSTLRLTDRYIDRHRKGADPYADYRYADKGSWNLHISLPYANAFYSAYGKENQWGAGFLGLSLGLSYHTSDKTFVNLSAAGILDSEIPIPVAIDYESPQVKDHRYSILANLSNNHLLLQKRLSLGYGLSYGYDTWNTIHHGIAQEGEKQENIYRTSHSLGFVFPVYYYTRRSFYLGMVYRPMLVQFAHGAHFKYQHTISFDFGWRIRLTR</sequence>
<evidence type="ECO:0008006" key="4">
    <source>
        <dbReference type="Google" id="ProtNLM"/>
    </source>
</evidence>
<dbReference type="PROSITE" id="PS51257">
    <property type="entry name" value="PROKAR_LIPOPROTEIN"/>
    <property type="match status" value="1"/>
</dbReference>
<accession>A0A9D1KU52</accession>
<reference evidence="2" key="2">
    <citation type="journal article" date="2021" name="PeerJ">
        <title>Extensive microbial diversity within the chicken gut microbiome revealed by metagenomics and culture.</title>
        <authorList>
            <person name="Gilroy R."/>
            <person name="Ravi A."/>
            <person name="Getino M."/>
            <person name="Pursley I."/>
            <person name="Horton D.L."/>
            <person name="Alikhan N.F."/>
            <person name="Baker D."/>
            <person name="Gharbi K."/>
            <person name="Hall N."/>
            <person name="Watson M."/>
            <person name="Adriaenssens E.M."/>
            <person name="Foster-Nyarko E."/>
            <person name="Jarju S."/>
            <person name="Secka A."/>
            <person name="Antonio M."/>
            <person name="Oren A."/>
            <person name="Chaudhuri R.R."/>
            <person name="La Ragione R."/>
            <person name="Hildebrand F."/>
            <person name="Pallen M.J."/>
        </authorList>
    </citation>
    <scope>NUCLEOTIDE SEQUENCE</scope>
    <source>
        <strain evidence="2">1383</strain>
    </source>
</reference>
<name>A0A9D1KU52_9FLAO</name>
<feature type="chain" id="PRO_5039257416" description="Lipoprotein" evidence="1">
    <location>
        <begin position="21"/>
        <end position="319"/>
    </location>
</feature>
<gene>
    <name evidence="2" type="ORF">IAC44_02420</name>
</gene>
<keyword evidence="1" id="KW-0732">Signal</keyword>
<reference evidence="2" key="1">
    <citation type="submission" date="2020-10" db="EMBL/GenBank/DDBJ databases">
        <authorList>
            <person name="Gilroy R."/>
        </authorList>
    </citation>
    <scope>NUCLEOTIDE SEQUENCE</scope>
    <source>
        <strain evidence="2">1383</strain>
    </source>
</reference>